<sequence length="612" mass="68825">MSNNLKKSELQLIYPYRGKIETVPFQATEQTQFKELLLQLPPLIKKEWNERTTSDPEPGFSGLRLFISPEKNLEEVSELLASRAPTSLGVALSLHSLLLRGLRNNTRVLKCLSTHAPYLQVQAPDTITIAFRTLASITTKEIQNLYPKPYSALQVFRTEGNFTKVDIKENLRSRGCPSEREASPSSLVRDKLWNKASIVPFRIHLALSRGVTSGPRYMIMDQFHLNQLRRAKSWFKIDAVSEEPDDLDFFRIKTLTCKLLRVYERADAYASDSTISSSAKGSLLLPILNDIFSDRARFQDDQVTRENEVEVESDDESEDDSDDELDKYDRCVEQGKAAGPGRKRNNEGGDPHLEDYFVFRVKEDQAGFTFTLKSPSKTEKLVHITFRPDSMIVFHGVPVIFCEIDSNNSSADHFRMIGQACGINRLLNMYGITAGGTDEVITIAIYLDKSMVVTVRILSSKYDPTHTAKAENIPIHQEKIKFYLCSREKTVSDAEGNERTKKIPSQAVKLVKFLHDTRRFLDEMYPKEKRAQFSEVIQAANDFSVMVRGCVDSTSASKAAESSRASKAQSKTEALNKPTGNVTVRSGSASGSRARLRSGSRMHGSVPEDRAI</sequence>
<dbReference type="Proteomes" id="UP001049176">
    <property type="component" value="Chromosome 9"/>
</dbReference>
<proteinExistence type="predicted"/>
<keyword evidence="3" id="KW-1185">Reference proteome</keyword>
<dbReference type="EMBL" id="CM032189">
    <property type="protein sequence ID" value="KAG7087777.1"/>
    <property type="molecule type" value="Genomic_DNA"/>
</dbReference>
<feature type="compositionally biased region" description="Low complexity" evidence="1">
    <location>
        <begin position="557"/>
        <end position="571"/>
    </location>
</feature>
<dbReference type="GeneID" id="66082794"/>
<dbReference type="RefSeq" id="XP_043004248.1">
    <property type="nucleotide sequence ID" value="XM_043158893.1"/>
</dbReference>
<feature type="region of interest" description="Disordered" evidence="1">
    <location>
        <begin position="557"/>
        <end position="612"/>
    </location>
</feature>
<evidence type="ECO:0000256" key="1">
    <source>
        <dbReference type="SAM" id="MobiDB-lite"/>
    </source>
</evidence>
<protein>
    <submittedName>
        <fullName evidence="2">Uncharacterized protein</fullName>
    </submittedName>
</protein>
<name>A0A9P7RQD9_9AGAR</name>
<dbReference type="AlphaFoldDB" id="A0A9P7RQD9"/>
<evidence type="ECO:0000313" key="2">
    <source>
        <dbReference type="EMBL" id="KAG7087777.1"/>
    </source>
</evidence>
<organism evidence="2 3">
    <name type="scientific">Marasmius oreades</name>
    <name type="common">fairy-ring Marasmius</name>
    <dbReference type="NCBI Taxonomy" id="181124"/>
    <lineage>
        <taxon>Eukaryota</taxon>
        <taxon>Fungi</taxon>
        <taxon>Dikarya</taxon>
        <taxon>Basidiomycota</taxon>
        <taxon>Agaricomycotina</taxon>
        <taxon>Agaricomycetes</taxon>
        <taxon>Agaricomycetidae</taxon>
        <taxon>Agaricales</taxon>
        <taxon>Marasmiineae</taxon>
        <taxon>Marasmiaceae</taxon>
        <taxon>Marasmius</taxon>
    </lineage>
</organism>
<reference evidence="2" key="1">
    <citation type="journal article" date="2021" name="Genome Biol. Evol.">
        <title>The assembled and annotated genome of the fairy-ring fungus Marasmius oreades.</title>
        <authorList>
            <person name="Hiltunen M."/>
            <person name="Ament-Velasquez S.L."/>
            <person name="Johannesson H."/>
        </authorList>
    </citation>
    <scope>NUCLEOTIDE SEQUENCE</scope>
    <source>
        <strain evidence="2">03SP1</strain>
    </source>
</reference>
<comment type="caution">
    <text evidence="2">The sequence shown here is derived from an EMBL/GenBank/DDBJ whole genome shotgun (WGS) entry which is preliminary data.</text>
</comment>
<evidence type="ECO:0000313" key="3">
    <source>
        <dbReference type="Proteomes" id="UP001049176"/>
    </source>
</evidence>
<dbReference type="OrthoDB" id="3057146at2759"/>
<feature type="region of interest" description="Disordered" evidence="1">
    <location>
        <begin position="303"/>
        <end position="326"/>
    </location>
</feature>
<feature type="compositionally biased region" description="Acidic residues" evidence="1">
    <location>
        <begin position="309"/>
        <end position="326"/>
    </location>
</feature>
<gene>
    <name evidence="2" type="ORF">E1B28_013719</name>
</gene>
<dbReference type="KEGG" id="more:E1B28_013719"/>
<accession>A0A9P7RQD9</accession>